<comment type="caution">
    <text evidence="2">The sequence shown here is derived from an EMBL/GenBank/DDBJ whole genome shotgun (WGS) entry which is preliminary data.</text>
</comment>
<gene>
    <name evidence="2" type="ORF">IFM89_010314</name>
</gene>
<proteinExistence type="inferred from homology"/>
<dbReference type="InterPro" id="IPR007736">
    <property type="entry name" value="Caleosin-related"/>
</dbReference>
<evidence type="ECO:0000313" key="3">
    <source>
        <dbReference type="Proteomes" id="UP000631114"/>
    </source>
</evidence>
<accession>A0A835HUY5</accession>
<evidence type="ECO:0000313" key="2">
    <source>
        <dbReference type="EMBL" id="KAF9604773.1"/>
    </source>
</evidence>
<dbReference type="PANTHER" id="PTHR31495">
    <property type="entry name" value="PEROXYGENASE 3-RELATED"/>
    <property type="match status" value="1"/>
</dbReference>
<dbReference type="OrthoDB" id="640742at2759"/>
<protein>
    <submittedName>
        <fullName evidence="2">Uncharacterized protein</fullName>
    </submittedName>
</protein>
<keyword evidence="3" id="KW-1185">Reference proteome</keyword>
<dbReference type="PANTHER" id="PTHR31495:SF20">
    <property type="entry name" value="CALEOSIN-RELATED FAMILY PROTEIN"/>
    <property type="match status" value="1"/>
</dbReference>
<dbReference type="GO" id="GO:0005509">
    <property type="term" value="F:calcium ion binding"/>
    <property type="evidence" value="ECO:0007669"/>
    <property type="project" value="TreeGrafter"/>
</dbReference>
<name>A0A835HUY5_9MAGN</name>
<dbReference type="Proteomes" id="UP000631114">
    <property type="component" value="Unassembled WGS sequence"/>
</dbReference>
<dbReference type="Pfam" id="PF05042">
    <property type="entry name" value="Caleosin"/>
    <property type="match status" value="1"/>
</dbReference>
<evidence type="ECO:0000256" key="1">
    <source>
        <dbReference type="ARBA" id="ARBA00006765"/>
    </source>
</evidence>
<sequence>MRRKAYVNIGQWYFPFYACRYMPVNLENTFSKYARTLPDKLTFREAWNMPSGNKVAFDLFGWLDCIQIGVGTTVYVLARDEEGFLSKEAVRRCFDGSLFEYCAKAREDASMPP</sequence>
<dbReference type="EMBL" id="JADFTS010000005">
    <property type="protein sequence ID" value="KAF9604773.1"/>
    <property type="molecule type" value="Genomic_DNA"/>
</dbReference>
<reference evidence="2 3" key="1">
    <citation type="submission" date="2020-10" db="EMBL/GenBank/DDBJ databases">
        <title>The Coptis chinensis genome and diversification of protoberbering-type alkaloids.</title>
        <authorList>
            <person name="Wang B."/>
            <person name="Shu S."/>
            <person name="Song C."/>
            <person name="Liu Y."/>
        </authorList>
    </citation>
    <scope>NUCLEOTIDE SEQUENCE [LARGE SCALE GENOMIC DNA]</scope>
    <source>
        <strain evidence="2">HL-2020</strain>
        <tissue evidence="2">Leaf</tissue>
    </source>
</reference>
<dbReference type="GO" id="GO:0004497">
    <property type="term" value="F:monooxygenase activity"/>
    <property type="evidence" value="ECO:0007669"/>
    <property type="project" value="TreeGrafter"/>
</dbReference>
<organism evidence="2 3">
    <name type="scientific">Coptis chinensis</name>
    <dbReference type="NCBI Taxonomy" id="261450"/>
    <lineage>
        <taxon>Eukaryota</taxon>
        <taxon>Viridiplantae</taxon>
        <taxon>Streptophyta</taxon>
        <taxon>Embryophyta</taxon>
        <taxon>Tracheophyta</taxon>
        <taxon>Spermatophyta</taxon>
        <taxon>Magnoliopsida</taxon>
        <taxon>Ranunculales</taxon>
        <taxon>Ranunculaceae</taxon>
        <taxon>Coptidoideae</taxon>
        <taxon>Coptis</taxon>
    </lineage>
</organism>
<feature type="non-terminal residue" evidence="2">
    <location>
        <position position="113"/>
    </location>
</feature>
<dbReference type="AlphaFoldDB" id="A0A835HUY5"/>
<comment type="similarity">
    <text evidence="1">Belongs to the caleosin family.</text>
</comment>